<keyword evidence="1" id="KW-0812">Transmembrane</keyword>
<name>A0ABU5C8W4_9BACI</name>
<keyword evidence="3" id="KW-1185">Reference proteome</keyword>
<feature type="transmembrane region" description="Helical" evidence="1">
    <location>
        <begin position="7"/>
        <end position="27"/>
    </location>
</feature>
<comment type="caution">
    <text evidence="2">The sequence shown here is derived from an EMBL/GenBank/DDBJ whole genome shotgun (WGS) entry which is preliminary data.</text>
</comment>
<dbReference type="EMBL" id="JAWDIP010000003">
    <property type="protein sequence ID" value="MDY0395781.1"/>
    <property type="molecule type" value="Genomic_DNA"/>
</dbReference>
<reference evidence="2 3" key="1">
    <citation type="submission" date="2023-10" db="EMBL/GenBank/DDBJ databases">
        <title>Virgibacillus halophilus 5B73C genome.</title>
        <authorList>
            <person name="Miliotis G."/>
            <person name="Sengupta P."/>
            <person name="Hameed A."/>
            <person name="Chuvochina M."/>
            <person name="Mcdonagh F."/>
            <person name="Simpson A.C."/>
            <person name="Singh N.K."/>
            <person name="Rekha P.D."/>
            <person name="Raman K."/>
            <person name="Hugenholtz P."/>
            <person name="Venkateswaran K."/>
        </authorList>
    </citation>
    <scope>NUCLEOTIDE SEQUENCE [LARGE SCALE GENOMIC DNA]</scope>
    <source>
        <strain evidence="2 3">5B73C</strain>
    </source>
</reference>
<organism evidence="2 3">
    <name type="scientific">Tigheibacillus halophilus</name>
    <dbReference type="NCBI Taxonomy" id="361280"/>
    <lineage>
        <taxon>Bacteria</taxon>
        <taxon>Bacillati</taxon>
        <taxon>Bacillota</taxon>
        <taxon>Bacilli</taxon>
        <taxon>Bacillales</taxon>
        <taxon>Bacillaceae</taxon>
        <taxon>Tigheibacillus</taxon>
    </lineage>
</organism>
<sequence>MEKKQTMALVIVLSNLFLAFLGISLVIPVVPTIMDELHLSGSVVGYLVAAFAFFTAAGFADCRKMGGPFWQEKNDCDWISHLCFF</sequence>
<dbReference type="SUPFAM" id="SSF103473">
    <property type="entry name" value="MFS general substrate transporter"/>
    <property type="match status" value="1"/>
</dbReference>
<keyword evidence="1" id="KW-1133">Transmembrane helix</keyword>
<gene>
    <name evidence="2" type="ORF">RWE15_16860</name>
</gene>
<dbReference type="Gene3D" id="1.20.1250.20">
    <property type="entry name" value="MFS general substrate transporter like domains"/>
    <property type="match status" value="1"/>
</dbReference>
<feature type="transmembrane region" description="Helical" evidence="1">
    <location>
        <begin position="39"/>
        <end position="60"/>
    </location>
</feature>
<evidence type="ECO:0000313" key="3">
    <source>
        <dbReference type="Proteomes" id="UP001281447"/>
    </source>
</evidence>
<evidence type="ECO:0000256" key="1">
    <source>
        <dbReference type="SAM" id="Phobius"/>
    </source>
</evidence>
<evidence type="ECO:0008006" key="4">
    <source>
        <dbReference type="Google" id="ProtNLM"/>
    </source>
</evidence>
<protein>
    <recommendedName>
        <fullName evidence="4">Major facilitator superfamily (MFS) profile domain-containing protein</fullName>
    </recommendedName>
</protein>
<dbReference type="InterPro" id="IPR036259">
    <property type="entry name" value="MFS_trans_sf"/>
</dbReference>
<keyword evidence="1" id="KW-0472">Membrane</keyword>
<dbReference type="Proteomes" id="UP001281447">
    <property type="component" value="Unassembled WGS sequence"/>
</dbReference>
<proteinExistence type="predicted"/>
<evidence type="ECO:0000313" key="2">
    <source>
        <dbReference type="EMBL" id="MDY0395781.1"/>
    </source>
</evidence>
<accession>A0ABU5C8W4</accession>